<dbReference type="AlphaFoldDB" id="A0A6N9I164"/>
<dbReference type="Proteomes" id="UP000449209">
    <property type="component" value="Unassembled WGS sequence"/>
</dbReference>
<evidence type="ECO:0000313" key="2">
    <source>
        <dbReference type="EMBL" id="MYV16695.1"/>
    </source>
</evidence>
<protein>
    <submittedName>
        <fullName evidence="2">Uncharacterized protein</fullName>
    </submittedName>
</protein>
<keyword evidence="1" id="KW-0812">Transmembrane</keyword>
<feature type="transmembrane region" description="Helical" evidence="1">
    <location>
        <begin position="41"/>
        <end position="61"/>
    </location>
</feature>
<sequence length="89" mass="9623">MKNRPKPINPAMPTNIAVVMLTLGVLVGGIIGWLLPVPFDGSFILGVVIMLIFDFAFLAIYRRVTIAKQKAANAQLAATQSTDQPAEKK</sequence>
<keyword evidence="1" id="KW-0472">Membrane</keyword>
<dbReference type="EMBL" id="WEZQ01000005">
    <property type="protein sequence ID" value="MYV16695.1"/>
    <property type="molecule type" value="Genomic_DNA"/>
</dbReference>
<reference evidence="2 3" key="1">
    <citation type="journal article" date="2019" name="Appl. Environ. Microbiol.">
        <title>Genetic determinants of hydroxycinnamic acid metabolism in heterofermentative lactobacilli.</title>
        <authorList>
            <person name="Gaur G."/>
            <person name="Oh J.H."/>
            <person name="Filannino P."/>
            <person name="Gobbetti M."/>
            <person name="van Pijkeren J.P."/>
            <person name="Ganzle M.G."/>
        </authorList>
    </citation>
    <scope>NUCLEOTIDE SEQUENCE [LARGE SCALE GENOMIC DNA]</scope>
    <source>
        <strain evidence="2 3">C5</strain>
    </source>
</reference>
<evidence type="ECO:0000313" key="3">
    <source>
        <dbReference type="Proteomes" id="UP000449209"/>
    </source>
</evidence>
<name>A0A6N9I164_9LACO</name>
<dbReference type="RefSeq" id="WP_161003203.1">
    <property type="nucleotide sequence ID" value="NZ_WEZQ01000005.1"/>
</dbReference>
<keyword evidence="1" id="KW-1133">Transmembrane helix</keyword>
<comment type="caution">
    <text evidence="2">The sequence shown here is derived from an EMBL/GenBank/DDBJ whole genome shotgun (WGS) entry which is preliminary data.</text>
</comment>
<proteinExistence type="predicted"/>
<accession>A0A6N9I164</accession>
<evidence type="ECO:0000256" key="1">
    <source>
        <dbReference type="SAM" id="Phobius"/>
    </source>
</evidence>
<gene>
    <name evidence="2" type="ORF">GB993_04090</name>
</gene>
<feature type="transmembrane region" description="Helical" evidence="1">
    <location>
        <begin position="12"/>
        <end position="35"/>
    </location>
</feature>
<organism evidence="2 3">
    <name type="scientific">Furfurilactobacillus milii</name>
    <dbReference type="NCBI Taxonomy" id="2888272"/>
    <lineage>
        <taxon>Bacteria</taxon>
        <taxon>Bacillati</taxon>
        <taxon>Bacillota</taxon>
        <taxon>Bacilli</taxon>
        <taxon>Lactobacillales</taxon>
        <taxon>Lactobacillaceae</taxon>
        <taxon>Furfurilactobacillus</taxon>
    </lineage>
</organism>